<name>A0A348AHI2_9FIRM</name>
<protein>
    <submittedName>
        <fullName evidence="5">Trifunctional nucleotide phosphoesterase protein YfkN</fullName>
    </submittedName>
</protein>
<dbReference type="PROSITE" id="PS00786">
    <property type="entry name" value="5_NUCLEOTIDASE_2"/>
    <property type="match status" value="1"/>
</dbReference>
<keyword evidence="1" id="KW-0732">Signal</keyword>
<keyword evidence="2" id="KW-0378">Hydrolase</keyword>
<dbReference type="PANTHER" id="PTHR11575:SF6">
    <property type="entry name" value="2',3'-CYCLIC-NUCLEOTIDE 2'-PHOSPHODIESTERASE_3'-NUCLEOTIDASE"/>
    <property type="match status" value="1"/>
</dbReference>
<evidence type="ECO:0000313" key="5">
    <source>
        <dbReference type="EMBL" id="BBB90530.1"/>
    </source>
</evidence>
<dbReference type="Pfam" id="PF00149">
    <property type="entry name" value="Metallophos"/>
    <property type="match status" value="1"/>
</dbReference>
<feature type="domain" description="5'-Nucleotidase C-terminal" evidence="4">
    <location>
        <begin position="404"/>
        <end position="565"/>
    </location>
</feature>
<evidence type="ECO:0000256" key="1">
    <source>
        <dbReference type="ARBA" id="ARBA00022729"/>
    </source>
</evidence>
<dbReference type="InterPro" id="IPR006146">
    <property type="entry name" value="5'-Nucleotdase_CS"/>
</dbReference>
<dbReference type="InterPro" id="IPR029052">
    <property type="entry name" value="Metallo-depent_PP-like"/>
</dbReference>
<dbReference type="InterPro" id="IPR006311">
    <property type="entry name" value="TAT_signal"/>
</dbReference>
<keyword evidence="6" id="KW-1185">Reference proteome</keyword>
<dbReference type="SUPFAM" id="SSF55816">
    <property type="entry name" value="5'-nucleotidase (syn. UDP-sugar hydrolase), C-terminal domain"/>
    <property type="match status" value="1"/>
</dbReference>
<dbReference type="GO" id="GO:0009166">
    <property type="term" value="P:nucleotide catabolic process"/>
    <property type="evidence" value="ECO:0007669"/>
    <property type="project" value="InterPro"/>
</dbReference>
<reference evidence="5 6" key="1">
    <citation type="journal article" date="2018" name="Int. J. Syst. Evol. Microbiol.">
        <title>Methylomusa anaerophila gen. nov., sp. nov., an anaerobic methanol-utilizing bacterium isolated from a microbial fuel cell.</title>
        <authorList>
            <person name="Amano N."/>
            <person name="Yamamuro A."/>
            <person name="Miyahara M."/>
            <person name="Kouzuma A."/>
            <person name="Abe T."/>
            <person name="Watanabe K."/>
        </authorList>
    </citation>
    <scope>NUCLEOTIDE SEQUENCE [LARGE SCALE GENOMIC DNA]</scope>
    <source>
        <strain evidence="5 6">MMFC1</strain>
    </source>
</reference>
<evidence type="ECO:0000256" key="2">
    <source>
        <dbReference type="RuleBase" id="RU362119"/>
    </source>
</evidence>
<gene>
    <name evidence="5" type="primary">yfkN_1</name>
    <name evidence="5" type="ORF">MAMMFC1_01181</name>
</gene>
<dbReference type="PROSITE" id="PS51318">
    <property type="entry name" value="TAT"/>
    <property type="match status" value="1"/>
</dbReference>
<dbReference type="PRINTS" id="PR01607">
    <property type="entry name" value="APYRASEFAMLY"/>
</dbReference>
<accession>A0A348AHI2</accession>
<evidence type="ECO:0000259" key="3">
    <source>
        <dbReference type="Pfam" id="PF00149"/>
    </source>
</evidence>
<sequence>MKKYNKFLEVLKQPNVSRISRRKFLKTTGSLLALLAMPVSIKNVFADSTVAVAVLGTADLHGNILNWDYLSNAAPAAADGSTVGLTRISSLVKQERSKYPYNILVDNGDIIQGTMLDAYYATVNKGWTVHPMMQAFNQMRYDAINLGNHEFNFGLDLLKKFVIPSGAPCLSANTRSVLTNTPWQYIKPYTIKQIDVSGTTGVAGDVIRIGIIGTVTPAIPNFEAPQNYNGVRFTSQEDAINANIAILKQQNVNAIVVLSHSGIPSVSTPYPENGIVAIANKCPGIDLIVSGHTHVRTAQNMTSFASSNVDSSVSPSVTYADGVINGVKTMAPYRWGAYLAEGLLSFAKVNGKWQVQNVSTALLSANSVADDPAIVSMAQPWDTATKNYLNTRLGTSTAAYYGANGDKMYTPLVDLVNQVQMYYGKADVAAAACFSSTALIPQGNVTLQHVSSVYIYENYMFTIQISGKQLKQYLELTACYFDQVAAGTAVNGLVDVNNLRNVTTKTANWPSYNYDMLTGVSYQINISKPIGSRIQNLTYTKTGTAVNDNDSIKFAINNYRYSGGGPLASSSVFPQAKGLSGFMAAMGLDPLGRNGLAKPTVLWDSQRTMGDAGQVRNLMASYIQTQSTISPNTNANWTLTSN</sequence>
<keyword evidence="2" id="KW-0547">Nucleotide-binding</keyword>
<dbReference type="GO" id="GO:0016788">
    <property type="term" value="F:hydrolase activity, acting on ester bonds"/>
    <property type="evidence" value="ECO:0007669"/>
    <property type="project" value="InterPro"/>
</dbReference>
<dbReference type="InterPro" id="IPR008334">
    <property type="entry name" value="5'-Nucleotdase_C"/>
</dbReference>
<dbReference type="Proteomes" id="UP000276437">
    <property type="component" value="Chromosome"/>
</dbReference>
<dbReference type="SUPFAM" id="SSF56300">
    <property type="entry name" value="Metallo-dependent phosphatases"/>
    <property type="match status" value="1"/>
</dbReference>
<proteinExistence type="inferred from homology"/>
<comment type="similarity">
    <text evidence="2">Belongs to the 5'-nucleotidase family.</text>
</comment>
<dbReference type="GO" id="GO:0000166">
    <property type="term" value="F:nucleotide binding"/>
    <property type="evidence" value="ECO:0007669"/>
    <property type="project" value="UniProtKB-KW"/>
</dbReference>
<dbReference type="PANTHER" id="PTHR11575">
    <property type="entry name" value="5'-NUCLEOTIDASE-RELATED"/>
    <property type="match status" value="1"/>
</dbReference>
<dbReference type="AlphaFoldDB" id="A0A348AHI2"/>
<evidence type="ECO:0000313" key="6">
    <source>
        <dbReference type="Proteomes" id="UP000276437"/>
    </source>
</evidence>
<dbReference type="GO" id="GO:0046872">
    <property type="term" value="F:metal ion binding"/>
    <property type="evidence" value="ECO:0007669"/>
    <property type="project" value="InterPro"/>
</dbReference>
<dbReference type="OrthoDB" id="7820733at2"/>
<dbReference type="Gene3D" id="3.60.21.10">
    <property type="match status" value="1"/>
</dbReference>
<dbReference type="GO" id="GO:0030288">
    <property type="term" value="C:outer membrane-bounded periplasmic space"/>
    <property type="evidence" value="ECO:0007669"/>
    <property type="project" value="TreeGrafter"/>
</dbReference>
<dbReference type="InterPro" id="IPR004843">
    <property type="entry name" value="Calcineurin-like_PHP"/>
</dbReference>
<evidence type="ECO:0000259" key="4">
    <source>
        <dbReference type="Pfam" id="PF02872"/>
    </source>
</evidence>
<dbReference type="RefSeq" id="WP_126307294.1">
    <property type="nucleotide sequence ID" value="NZ_AP018449.1"/>
</dbReference>
<feature type="domain" description="Calcineurin-like phosphoesterase" evidence="3">
    <location>
        <begin position="54"/>
        <end position="295"/>
    </location>
</feature>
<dbReference type="InterPro" id="IPR006179">
    <property type="entry name" value="5_nucleotidase/apyrase"/>
</dbReference>
<dbReference type="InterPro" id="IPR036907">
    <property type="entry name" value="5'-Nucleotdase_C_sf"/>
</dbReference>
<dbReference type="Gene3D" id="3.90.780.10">
    <property type="entry name" value="5'-Nucleotidase, C-terminal domain"/>
    <property type="match status" value="1"/>
</dbReference>
<dbReference type="Pfam" id="PF02872">
    <property type="entry name" value="5_nucleotid_C"/>
    <property type="match status" value="1"/>
</dbReference>
<dbReference type="KEGG" id="mana:MAMMFC1_01181"/>
<organism evidence="5 6">
    <name type="scientific">Methylomusa anaerophila</name>
    <dbReference type="NCBI Taxonomy" id="1930071"/>
    <lineage>
        <taxon>Bacteria</taxon>
        <taxon>Bacillati</taxon>
        <taxon>Bacillota</taxon>
        <taxon>Negativicutes</taxon>
        <taxon>Selenomonadales</taxon>
        <taxon>Sporomusaceae</taxon>
        <taxon>Methylomusa</taxon>
    </lineage>
</organism>
<dbReference type="EMBL" id="AP018449">
    <property type="protein sequence ID" value="BBB90530.1"/>
    <property type="molecule type" value="Genomic_DNA"/>
</dbReference>